<keyword evidence="7" id="KW-0699">rRNA-binding</keyword>
<evidence type="ECO:0000256" key="6">
    <source>
        <dbReference type="RuleBase" id="RU003869"/>
    </source>
</evidence>
<dbReference type="Pfam" id="PF00347">
    <property type="entry name" value="Ribosomal_L6"/>
    <property type="match status" value="2"/>
</dbReference>
<evidence type="ECO:0000256" key="1">
    <source>
        <dbReference type="ARBA" id="ARBA00009356"/>
    </source>
</evidence>
<dbReference type="NCBIfam" id="TIGR03654">
    <property type="entry name" value="L6_bact"/>
    <property type="match status" value="1"/>
</dbReference>
<keyword evidence="2 6" id="KW-0689">Ribosomal protein</keyword>
<dbReference type="EMBL" id="MEVC01000025">
    <property type="protein sequence ID" value="OGC53981.1"/>
    <property type="molecule type" value="Genomic_DNA"/>
</dbReference>
<dbReference type="FunFam" id="3.90.930.12:FF:000001">
    <property type="entry name" value="50S ribosomal protein L6"/>
    <property type="match status" value="1"/>
</dbReference>
<comment type="similarity">
    <text evidence="1 6">Belongs to the universal ribosomal protein uL6 family.</text>
</comment>
<evidence type="ECO:0000259" key="8">
    <source>
        <dbReference type="Pfam" id="PF00347"/>
    </source>
</evidence>
<reference evidence="9 10" key="1">
    <citation type="journal article" date="2016" name="Nat. Commun.">
        <title>Thousands of microbial genomes shed light on interconnected biogeochemical processes in an aquifer system.</title>
        <authorList>
            <person name="Anantharaman K."/>
            <person name="Brown C.T."/>
            <person name="Hug L.A."/>
            <person name="Sharon I."/>
            <person name="Castelle C.J."/>
            <person name="Probst A.J."/>
            <person name="Thomas B.C."/>
            <person name="Singh A."/>
            <person name="Wilkins M.J."/>
            <person name="Karaoz U."/>
            <person name="Brodie E.L."/>
            <person name="Williams K.H."/>
            <person name="Hubbard S.S."/>
            <person name="Banfield J.F."/>
        </authorList>
    </citation>
    <scope>NUCLEOTIDE SEQUENCE [LARGE SCALE GENOMIC DNA]</scope>
</reference>
<dbReference type="PANTHER" id="PTHR11655">
    <property type="entry name" value="60S/50S RIBOSOMAL PROTEIN L6/L9"/>
    <property type="match status" value="1"/>
</dbReference>
<dbReference type="InterPro" id="IPR000702">
    <property type="entry name" value="Ribosomal_uL6-like"/>
</dbReference>
<dbReference type="InterPro" id="IPR019906">
    <property type="entry name" value="Ribosomal_uL6_bac-type"/>
</dbReference>
<proteinExistence type="inferred from homology"/>
<dbReference type="SUPFAM" id="SSF56053">
    <property type="entry name" value="Ribosomal protein L6"/>
    <property type="match status" value="2"/>
</dbReference>
<evidence type="ECO:0000256" key="4">
    <source>
        <dbReference type="ARBA" id="ARBA00035454"/>
    </source>
</evidence>
<evidence type="ECO:0000256" key="3">
    <source>
        <dbReference type="ARBA" id="ARBA00023274"/>
    </source>
</evidence>
<dbReference type="AlphaFoldDB" id="A0A1F4V9P5"/>
<dbReference type="InterPro" id="IPR020040">
    <property type="entry name" value="Ribosomal_uL6_a/b-dom"/>
</dbReference>
<evidence type="ECO:0000256" key="5">
    <source>
        <dbReference type="NCBIfam" id="TIGR03654"/>
    </source>
</evidence>
<comment type="caution">
    <text evidence="9">The sequence shown here is derived from an EMBL/GenBank/DDBJ whole genome shotgun (WGS) entry which is preliminary data.</text>
</comment>
<protein>
    <recommendedName>
        <fullName evidence="4 5">50S ribosomal protein L6</fullName>
    </recommendedName>
</protein>
<dbReference type="STRING" id="1802619.A2797_00420"/>
<name>A0A1F4V9P5_UNCKA</name>
<dbReference type="Proteomes" id="UP000179005">
    <property type="component" value="Unassembled WGS sequence"/>
</dbReference>
<keyword evidence="7" id="KW-0694">RNA-binding</keyword>
<dbReference type="GO" id="GO:0022625">
    <property type="term" value="C:cytosolic large ribosomal subunit"/>
    <property type="evidence" value="ECO:0007669"/>
    <property type="project" value="UniProtKB-UniRule"/>
</dbReference>
<dbReference type="PIRSF" id="PIRSF002162">
    <property type="entry name" value="Ribosomal_L6"/>
    <property type="match status" value="1"/>
</dbReference>
<comment type="function">
    <text evidence="7">This protein binds to the 23S rRNA, and is important in its secondary structure. It is located near the subunit interface in the base of the L7/L12 stalk, and near the tRNA binding site of the peptidyltransferase center.</text>
</comment>
<feature type="domain" description="Large ribosomal subunit protein uL6 alpha-beta" evidence="8">
    <location>
        <begin position="78"/>
        <end position="152"/>
    </location>
</feature>
<feature type="domain" description="Large ribosomal subunit protein uL6 alpha-beta" evidence="8">
    <location>
        <begin position="12"/>
        <end position="53"/>
    </location>
</feature>
<dbReference type="GO" id="GO:0019843">
    <property type="term" value="F:rRNA binding"/>
    <property type="evidence" value="ECO:0007669"/>
    <property type="project" value="UniProtKB-UniRule"/>
</dbReference>
<dbReference type="PRINTS" id="PR00059">
    <property type="entry name" value="RIBOSOMALL6"/>
</dbReference>
<dbReference type="InterPro" id="IPR036789">
    <property type="entry name" value="Ribosomal_uL6-like_a/b-dom_sf"/>
</dbReference>
<evidence type="ECO:0000313" key="10">
    <source>
        <dbReference type="Proteomes" id="UP000179005"/>
    </source>
</evidence>
<evidence type="ECO:0000256" key="7">
    <source>
        <dbReference type="RuleBase" id="RU003870"/>
    </source>
</evidence>
<dbReference type="PANTHER" id="PTHR11655:SF14">
    <property type="entry name" value="LARGE RIBOSOMAL SUBUNIT PROTEIN UL6M"/>
    <property type="match status" value="1"/>
</dbReference>
<evidence type="ECO:0000313" key="9">
    <source>
        <dbReference type="EMBL" id="OGC53981.1"/>
    </source>
</evidence>
<dbReference type="GO" id="GO:0003735">
    <property type="term" value="F:structural constituent of ribosome"/>
    <property type="evidence" value="ECO:0007669"/>
    <property type="project" value="UniProtKB-UniRule"/>
</dbReference>
<dbReference type="GO" id="GO:0002181">
    <property type="term" value="P:cytoplasmic translation"/>
    <property type="evidence" value="ECO:0007669"/>
    <property type="project" value="TreeGrafter"/>
</dbReference>
<dbReference type="Gene3D" id="3.90.930.12">
    <property type="entry name" value="Ribosomal protein L6, alpha-beta domain"/>
    <property type="match status" value="2"/>
</dbReference>
<sequence length="178" mass="18928">MPIGKKPIQLKEGVTVEKKDSMVTVKGPLGELTVPIPAQVKVQIEGSEVTVGRGTEYALIRNATLGVSEGFTKELELVGVGYRAEKTADGLKLNLGYSHPIEFEFPEGITAEVEGNVKLKIRGIDKQLVAQTAAQIRKLRPPEPYKGRGIKYAQEIVRRKPGKAAKALVGAAGAGGGA</sequence>
<evidence type="ECO:0000256" key="2">
    <source>
        <dbReference type="ARBA" id="ARBA00022980"/>
    </source>
</evidence>
<organism evidence="9 10">
    <name type="scientific">candidate division WWE3 bacterium RIFCSPHIGHO2_01_FULL_48_15</name>
    <dbReference type="NCBI Taxonomy" id="1802619"/>
    <lineage>
        <taxon>Bacteria</taxon>
        <taxon>Katanobacteria</taxon>
    </lineage>
</organism>
<keyword evidence="3 6" id="KW-0687">Ribonucleoprotein</keyword>
<gene>
    <name evidence="9" type="ORF">A2797_00420</name>
</gene>
<accession>A0A1F4V9P5</accession>